<dbReference type="GO" id="GO:0010038">
    <property type="term" value="P:response to metal ion"/>
    <property type="evidence" value="ECO:0007669"/>
    <property type="project" value="InterPro"/>
</dbReference>
<dbReference type="KEGG" id="smai:EXU30_07010"/>
<gene>
    <name evidence="9" type="primary">tpm</name>
    <name evidence="10" type="ORF">EXU30_07010</name>
</gene>
<keyword evidence="6 9" id="KW-0489">Methyltransferase</keyword>
<feature type="binding site" evidence="9">
    <location>
        <position position="45"/>
    </location>
    <ligand>
        <name>S-adenosyl-L-methionine</name>
        <dbReference type="ChEBI" id="CHEBI:59789"/>
    </ligand>
</feature>
<feature type="binding site" evidence="9">
    <location>
        <position position="123"/>
    </location>
    <ligand>
        <name>S-adenosyl-L-methionine</name>
        <dbReference type="ChEBI" id="CHEBI:59789"/>
    </ligand>
</feature>
<dbReference type="NCBIfam" id="TIGR03840">
    <property type="entry name" value="TMPT_Se_Te"/>
    <property type="match status" value="1"/>
</dbReference>
<comment type="catalytic activity">
    <reaction evidence="1 9">
        <text>S-adenosyl-L-methionine + a thiopurine = S-adenosyl-L-homocysteine + a thiopurine S-methylether.</text>
        <dbReference type="EC" id="2.1.1.67"/>
    </reaction>
</comment>
<accession>A0A411PG03</accession>
<dbReference type="Pfam" id="PF05724">
    <property type="entry name" value="TPMT"/>
    <property type="match status" value="1"/>
</dbReference>
<evidence type="ECO:0000256" key="5">
    <source>
        <dbReference type="ARBA" id="ARBA00022490"/>
    </source>
</evidence>
<dbReference type="Gene3D" id="3.40.50.150">
    <property type="entry name" value="Vaccinia Virus protein VP39"/>
    <property type="match status" value="1"/>
</dbReference>
<keyword evidence="11" id="KW-1185">Reference proteome</keyword>
<evidence type="ECO:0000256" key="3">
    <source>
        <dbReference type="ARBA" id="ARBA00008145"/>
    </source>
</evidence>
<dbReference type="GO" id="GO:0032259">
    <property type="term" value="P:methylation"/>
    <property type="evidence" value="ECO:0007669"/>
    <property type="project" value="UniProtKB-KW"/>
</dbReference>
<organism evidence="10 11">
    <name type="scientific">Shewanella maritima</name>
    <dbReference type="NCBI Taxonomy" id="2520507"/>
    <lineage>
        <taxon>Bacteria</taxon>
        <taxon>Pseudomonadati</taxon>
        <taxon>Pseudomonadota</taxon>
        <taxon>Gammaproteobacteria</taxon>
        <taxon>Alteromonadales</taxon>
        <taxon>Shewanellaceae</taxon>
        <taxon>Shewanella</taxon>
    </lineage>
</organism>
<evidence type="ECO:0000256" key="2">
    <source>
        <dbReference type="ARBA" id="ARBA00004496"/>
    </source>
</evidence>
<comment type="subcellular location">
    <subcellularLocation>
        <location evidence="2 9">Cytoplasm</location>
    </subcellularLocation>
</comment>
<dbReference type="FunFam" id="3.40.50.150:FF:000101">
    <property type="entry name" value="Thiopurine S-methyltransferase"/>
    <property type="match status" value="1"/>
</dbReference>
<name>A0A411PG03_9GAMM</name>
<dbReference type="AlphaFoldDB" id="A0A411PG03"/>
<evidence type="ECO:0000256" key="6">
    <source>
        <dbReference type="ARBA" id="ARBA00022603"/>
    </source>
</evidence>
<dbReference type="InterPro" id="IPR025835">
    <property type="entry name" value="Thiopurine_S-MeTrfase"/>
</dbReference>
<feature type="binding site" evidence="9">
    <location>
        <position position="10"/>
    </location>
    <ligand>
        <name>S-adenosyl-L-methionine</name>
        <dbReference type="ChEBI" id="CHEBI:59789"/>
    </ligand>
</feature>
<keyword evidence="5 9" id="KW-0963">Cytoplasm</keyword>
<comment type="similarity">
    <text evidence="3 9">Belongs to the class I-like SAM-binding methyltransferase superfamily. TPMT family.</text>
</comment>
<feature type="binding site" evidence="9">
    <location>
        <position position="66"/>
    </location>
    <ligand>
        <name>S-adenosyl-L-methionine</name>
        <dbReference type="ChEBI" id="CHEBI:59789"/>
    </ligand>
</feature>
<dbReference type="PANTHER" id="PTHR10259:SF11">
    <property type="entry name" value="THIOPURINE S-METHYLTRANSFERASE"/>
    <property type="match status" value="1"/>
</dbReference>
<dbReference type="EMBL" id="CP036200">
    <property type="protein sequence ID" value="QBF82475.1"/>
    <property type="molecule type" value="Genomic_DNA"/>
</dbReference>
<protein>
    <recommendedName>
        <fullName evidence="4 9">Thiopurine S-methyltransferase</fullName>
        <ecNumber evidence="4 9">2.1.1.67</ecNumber>
    </recommendedName>
    <alternativeName>
        <fullName evidence="9">Thiopurine methyltransferase</fullName>
    </alternativeName>
</protein>
<dbReference type="InterPro" id="IPR008854">
    <property type="entry name" value="TPMT"/>
</dbReference>
<keyword evidence="8 9" id="KW-0949">S-adenosyl-L-methionine</keyword>
<dbReference type="PROSITE" id="PS51585">
    <property type="entry name" value="SAM_MT_TPMT"/>
    <property type="match status" value="1"/>
</dbReference>
<evidence type="ECO:0000313" key="10">
    <source>
        <dbReference type="EMBL" id="QBF82475.1"/>
    </source>
</evidence>
<dbReference type="RefSeq" id="WP_130598640.1">
    <property type="nucleotide sequence ID" value="NZ_CP036200.1"/>
</dbReference>
<evidence type="ECO:0000256" key="8">
    <source>
        <dbReference type="ARBA" id="ARBA00022691"/>
    </source>
</evidence>
<dbReference type="NCBIfam" id="NF009732">
    <property type="entry name" value="PRK13255.1"/>
    <property type="match status" value="1"/>
</dbReference>
<dbReference type="EC" id="2.1.1.67" evidence="4 9"/>
<evidence type="ECO:0000256" key="1">
    <source>
        <dbReference type="ARBA" id="ARBA00000903"/>
    </source>
</evidence>
<evidence type="ECO:0000256" key="9">
    <source>
        <dbReference type="HAMAP-Rule" id="MF_00812"/>
    </source>
</evidence>
<reference evidence="10 11" key="1">
    <citation type="submission" date="2019-02" db="EMBL/GenBank/DDBJ databases">
        <title>Shewanella sp. D4-2 isolated from Dokdo Island.</title>
        <authorList>
            <person name="Baek K."/>
        </authorList>
    </citation>
    <scope>NUCLEOTIDE SEQUENCE [LARGE SCALE GENOMIC DNA]</scope>
    <source>
        <strain evidence="10 11">D4-2</strain>
    </source>
</reference>
<dbReference type="PANTHER" id="PTHR10259">
    <property type="entry name" value="THIOPURINE S-METHYLTRANSFERASE"/>
    <property type="match status" value="1"/>
</dbReference>
<dbReference type="GO" id="GO:0005737">
    <property type="term" value="C:cytoplasm"/>
    <property type="evidence" value="ECO:0007669"/>
    <property type="project" value="UniProtKB-SubCell"/>
</dbReference>
<dbReference type="InterPro" id="IPR022474">
    <property type="entry name" value="Thiopur_S-MeTfrase_Se/Te_detox"/>
</dbReference>
<dbReference type="GO" id="GO:0008119">
    <property type="term" value="F:thiopurine S-methyltransferase activity"/>
    <property type="evidence" value="ECO:0007669"/>
    <property type="project" value="UniProtKB-UniRule"/>
</dbReference>
<dbReference type="OrthoDB" id="9778208at2"/>
<dbReference type="HAMAP" id="MF_00812">
    <property type="entry name" value="Thiopur_methtran"/>
    <property type="match status" value="1"/>
</dbReference>
<dbReference type="PIRSF" id="PIRSF023956">
    <property type="entry name" value="Thiopurine_S-methyltransferase"/>
    <property type="match status" value="1"/>
</dbReference>
<dbReference type="InterPro" id="IPR029063">
    <property type="entry name" value="SAM-dependent_MTases_sf"/>
</dbReference>
<evidence type="ECO:0000256" key="7">
    <source>
        <dbReference type="ARBA" id="ARBA00022679"/>
    </source>
</evidence>
<evidence type="ECO:0000256" key="4">
    <source>
        <dbReference type="ARBA" id="ARBA00011905"/>
    </source>
</evidence>
<dbReference type="Proteomes" id="UP000291106">
    <property type="component" value="Chromosome"/>
</dbReference>
<proteinExistence type="inferred from homology"/>
<sequence>MEPSFWHQKWDNQQIGFHLPEVNPYLIKFWSQLKLPVNSAVFVPLCGKTLDLCYLAEQGHDVIGCELNQTAVEHFFSDNSLAASVESVGELQHYSCEQISLYQGDIYSLPASVTQSIGGFYDRAALIAWPEEMRADYAKKLAELIPAGVSGLLVTLDYPQTALQGPPFAVSPDWIEQHLTEYFDVELLSCDDVLEDNARFKNKNVPWLNEATYKLTRKS</sequence>
<keyword evidence="7 9" id="KW-0808">Transferase</keyword>
<dbReference type="SUPFAM" id="SSF53335">
    <property type="entry name" value="S-adenosyl-L-methionine-dependent methyltransferases"/>
    <property type="match status" value="1"/>
</dbReference>
<evidence type="ECO:0000313" key="11">
    <source>
        <dbReference type="Proteomes" id="UP000291106"/>
    </source>
</evidence>